<dbReference type="SUPFAM" id="SSF57667">
    <property type="entry name" value="beta-beta-alpha zinc fingers"/>
    <property type="match status" value="1"/>
</dbReference>
<accession>A0A0D3FDU8</accession>
<evidence type="ECO:0000256" key="9">
    <source>
        <dbReference type="SAM" id="MobiDB-lite"/>
    </source>
</evidence>
<dbReference type="InterPro" id="IPR052426">
    <property type="entry name" value="Plant_dev_regulator"/>
</dbReference>
<dbReference type="Proteomes" id="UP000026960">
    <property type="component" value="Chromosome 3"/>
</dbReference>
<feature type="compositionally biased region" description="Basic residues" evidence="9">
    <location>
        <begin position="62"/>
        <end position="71"/>
    </location>
</feature>
<dbReference type="PROSITE" id="PS50157">
    <property type="entry name" value="ZINC_FINGER_C2H2_2"/>
    <property type="match status" value="1"/>
</dbReference>
<feature type="compositionally biased region" description="Basic and acidic residues" evidence="9">
    <location>
        <begin position="163"/>
        <end position="172"/>
    </location>
</feature>
<feature type="region of interest" description="Disordered" evidence="9">
    <location>
        <begin position="156"/>
        <end position="210"/>
    </location>
</feature>
<dbReference type="AlphaFoldDB" id="A0A0D3FDU8"/>
<sequence length="210" mass="22483">MECGGEQEFMAEMAPVMSSPGQQEAVVSPTAAPAAARPYYGCVFCKRGFTTAQALGGHMNIHRRHRHRAMPSRRPTATGTTSMVSRDDVDCYNQHRYLEYSPPPPTPAPPPVTSPPMSSSFAATSYAGGTATVAGVDGEAMRAAGSSDSHIRELSLLGGADSSTDRDHDLHLRLGRHGRGGDGSPRTPEGSPERKPDLDLELRLGRHPRH</sequence>
<dbReference type="Gramene" id="OBART03G03810.1">
    <property type="protein sequence ID" value="OBART03G03810.1"/>
    <property type="gene ID" value="OBART03G03810"/>
</dbReference>
<keyword evidence="2" id="KW-0479">Metal-binding</keyword>
<evidence type="ECO:0000259" key="10">
    <source>
        <dbReference type="PROSITE" id="PS50157"/>
    </source>
</evidence>
<reference evidence="11" key="1">
    <citation type="journal article" date="2009" name="Rice">
        <title>De Novo Next Generation Sequencing of Plant Genomes.</title>
        <authorList>
            <person name="Rounsley S."/>
            <person name="Marri P.R."/>
            <person name="Yu Y."/>
            <person name="He R."/>
            <person name="Sisneros N."/>
            <person name="Goicoechea J.L."/>
            <person name="Lee S.J."/>
            <person name="Angelova A."/>
            <person name="Kudrna D."/>
            <person name="Luo M."/>
            <person name="Affourtit J."/>
            <person name="Desany B."/>
            <person name="Knight J."/>
            <person name="Niazi F."/>
            <person name="Egholm M."/>
            <person name="Wing R.A."/>
        </authorList>
    </citation>
    <scope>NUCLEOTIDE SEQUENCE [LARGE SCALE GENOMIC DNA]</scope>
    <source>
        <strain evidence="11">cv. IRGC 105608</strain>
    </source>
</reference>
<dbReference type="InterPro" id="IPR036236">
    <property type="entry name" value="Znf_C2H2_sf"/>
</dbReference>
<keyword evidence="6" id="KW-0804">Transcription</keyword>
<dbReference type="HOGENOM" id="CLU_068782_1_0_1"/>
<keyword evidence="5" id="KW-0805">Transcription regulation</keyword>
<feature type="region of interest" description="Disordered" evidence="9">
    <location>
        <begin position="100"/>
        <end position="119"/>
    </location>
</feature>
<dbReference type="PaxDb" id="65489-OBART03G03810.1"/>
<evidence type="ECO:0000313" key="12">
    <source>
        <dbReference type="Proteomes" id="UP000026960"/>
    </source>
</evidence>
<protein>
    <recommendedName>
        <fullName evidence="10">C2H2-type domain-containing protein</fullName>
    </recommendedName>
</protein>
<dbReference type="STRING" id="65489.A0A0D3FDU8"/>
<organism evidence="11">
    <name type="scientific">Oryza barthii</name>
    <dbReference type="NCBI Taxonomy" id="65489"/>
    <lineage>
        <taxon>Eukaryota</taxon>
        <taxon>Viridiplantae</taxon>
        <taxon>Streptophyta</taxon>
        <taxon>Embryophyta</taxon>
        <taxon>Tracheophyta</taxon>
        <taxon>Spermatophyta</taxon>
        <taxon>Magnoliopsida</taxon>
        <taxon>Liliopsida</taxon>
        <taxon>Poales</taxon>
        <taxon>Poaceae</taxon>
        <taxon>BOP clade</taxon>
        <taxon>Oryzoideae</taxon>
        <taxon>Oryzeae</taxon>
        <taxon>Oryzinae</taxon>
        <taxon>Oryza</taxon>
    </lineage>
</organism>
<dbReference type="InterPro" id="IPR013087">
    <property type="entry name" value="Znf_C2H2_type"/>
</dbReference>
<feature type="compositionally biased region" description="Pro residues" evidence="9">
    <location>
        <begin position="101"/>
        <end position="114"/>
    </location>
</feature>
<reference evidence="11" key="2">
    <citation type="submission" date="2015-03" db="UniProtKB">
        <authorList>
            <consortium name="EnsemblPlants"/>
        </authorList>
    </citation>
    <scope>IDENTIFICATION</scope>
</reference>
<feature type="compositionally biased region" description="Basic and acidic residues" evidence="9">
    <location>
        <begin position="191"/>
        <end position="204"/>
    </location>
</feature>
<dbReference type="PANTHER" id="PTHR45801:SF87">
    <property type="entry name" value="OS03G0148900 PROTEIN"/>
    <property type="match status" value="1"/>
</dbReference>
<evidence type="ECO:0000256" key="7">
    <source>
        <dbReference type="ARBA" id="ARBA00023242"/>
    </source>
</evidence>
<dbReference type="GO" id="GO:0008270">
    <property type="term" value="F:zinc ion binding"/>
    <property type="evidence" value="ECO:0007669"/>
    <property type="project" value="UniProtKB-KW"/>
</dbReference>
<evidence type="ECO:0000313" key="11">
    <source>
        <dbReference type="EnsemblPlants" id="OBART03G03810.1"/>
    </source>
</evidence>
<feature type="compositionally biased region" description="Polar residues" evidence="9">
    <location>
        <begin position="75"/>
        <end position="84"/>
    </location>
</feature>
<evidence type="ECO:0000256" key="2">
    <source>
        <dbReference type="ARBA" id="ARBA00022723"/>
    </source>
</evidence>
<dbReference type="EnsemblPlants" id="OBART03G03810.1">
    <property type="protein sequence ID" value="OBART03G03810.1"/>
    <property type="gene ID" value="OBART03G03810"/>
</dbReference>
<name>A0A0D3FDU8_9ORYZ</name>
<evidence type="ECO:0000256" key="3">
    <source>
        <dbReference type="ARBA" id="ARBA00022771"/>
    </source>
</evidence>
<dbReference type="GO" id="GO:0005634">
    <property type="term" value="C:nucleus"/>
    <property type="evidence" value="ECO:0007669"/>
    <property type="project" value="UniProtKB-SubCell"/>
</dbReference>
<dbReference type="eggNOG" id="ENOG502S8N0">
    <property type="taxonomic scope" value="Eukaryota"/>
</dbReference>
<evidence type="ECO:0000256" key="8">
    <source>
        <dbReference type="PROSITE-ProRule" id="PRU00042"/>
    </source>
</evidence>
<keyword evidence="12" id="KW-1185">Reference proteome</keyword>
<evidence type="ECO:0000256" key="1">
    <source>
        <dbReference type="ARBA" id="ARBA00004123"/>
    </source>
</evidence>
<evidence type="ECO:0000256" key="5">
    <source>
        <dbReference type="ARBA" id="ARBA00023015"/>
    </source>
</evidence>
<comment type="subcellular location">
    <subcellularLocation>
        <location evidence="1">Nucleus</location>
    </subcellularLocation>
</comment>
<feature type="region of interest" description="Disordered" evidence="9">
    <location>
        <begin position="62"/>
        <end position="84"/>
    </location>
</feature>
<keyword evidence="3 8" id="KW-0863">Zinc-finger</keyword>
<feature type="domain" description="C2H2-type" evidence="10">
    <location>
        <begin position="40"/>
        <end position="67"/>
    </location>
</feature>
<dbReference type="PANTHER" id="PTHR45801">
    <property type="entry name" value="OS07G0101800 PROTEIN"/>
    <property type="match status" value="1"/>
</dbReference>
<keyword evidence="7" id="KW-0539">Nucleus</keyword>
<evidence type="ECO:0000256" key="6">
    <source>
        <dbReference type="ARBA" id="ARBA00023163"/>
    </source>
</evidence>
<evidence type="ECO:0000256" key="4">
    <source>
        <dbReference type="ARBA" id="ARBA00022833"/>
    </source>
</evidence>
<proteinExistence type="predicted"/>
<dbReference type="PROSITE" id="PS00028">
    <property type="entry name" value="ZINC_FINGER_C2H2_1"/>
    <property type="match status" value="1"/>
</dbReference>
<keyword evidence="4" id="KW-0862">Zinc</keyword>